<accession>A0ABR7NNB5</accession>
<protein>
    <submittedName>
        <fullName evidence="1">Uncharacterized protein</fullName>
    </submittedName>
</protein>
<dbReference type="Pfam" id="PF08890">
    <property type="entry name" value="Phage_TAC_5"/>
    <property type="match status" value="1"/>
</dbReference>
<reference evidence="1 2" key="1">
    <citation type="submission" date="2020-08" db="EMBL/GenBank/DDBJ databases">
        <title>Genome public.</title>
        <authorList>
            <person name="Liu C."/>
            <person name="Sun Q."/>
        </authorList>
    </citation>
    <scope>NUCLEOTIDE SEQUENCE [LARGE SCALE GENOMIC DNA]</scope>
    <source>
        <strain evidence="1 2">BX1</strain>
    </source>
</reference>
<dbReference type="EMBL" id="JACRTB010000084">
    <property type="protein sequence ID" value="MBC8577913.1"/>
    <property type="molecule type" value="Genomic_DNA"/>
</dbReference>
<sequence>MKNLQAFLNPKRKENLKFILSDAFVGEDGAPVEWEMRQLSAEESVELGNTYAHATPGEILGATVAQSLVFPNLRDAELLAALSKKAGRNLLKPLDALLQLVTDPEYAKLCATYVRFNELGQTFAEKVEEAKN</sequence>
<comment type="caution">
    <text evidence="1">The sequence shown here is derived from an EMBL/GenBank/DDBJ whole genome shotgun (WGS) entry which is preliminary data.</text>
</comment>
<evidence type="ECO:0000313" key="2">
    <source>
        <dbReference type="Proteomes" id="UP000658131"/>
    </source>
</evidence>
<dbReference type="Proteomes" id="UP000658131">
    <property type="component" value="Unassembled WGS sequence"/>
</dbReference>
<gene>
    <name evidence="1" type="ORF">H8717_16200</name>
</gene>
<keyword evidence="2" id="KW-1185">Reference proteome</keyword>
<evidence type="ECO:0000313" key="1">
    <source>
        <dbReference type="EMBL" id="MBC8577913.1"/>
    </source>
</evidence>
<dbReference type="InterPro" id="IPR014986">
    <property type="entry name" value="XkdN-like"/>
</dbReference>
<organism evidence="1 2">
    <name type="scientific">Yanshouia hominis</name>
    <dbReference type="NCBI Taxonomy" id="2763673"/>
    <lineage>
        <taxon>Bacteria</taxon>
        <taxon>Bacillati</taxon>
        <taxon>Bacillota</taxon>
        <taxon>Clostridia</taxon>
        <taxon>Eubacteriales</taxon>
        <taxon>Oscillospiraceae</taxon>
        <taxon>Yanshouia</taxon>
    </lineage>
</organism>
<name>A0ABR7NNB5_9FIRM</name>
<dbReference type="InterPro" id="IPR038559">
    <property type="entry name" value="XkdN-like_sf"/>
</dbReference>
<proteinExistence type="predicted"/>
<dbReference type="RefSeq" id="WP_262401228.1">
    <property type="nucleotide sequence ID" value="NZ_JACRTB010000084.1"/>
</dbReference>
<dbReference type="Gene3D" id="3.30.2220.30">
    <property type="match status" value="1"/>
</dbReference>